<dbReference type="PANTHER" id="PTHR46124">
    <property type="entry name" value="D-AMINOACYL-TRNA DEACYLASE"/>
    <property type="match status" value="1"/>
</dbReference>
<feature type="binding site" evidence="4">
    <location>
        <position position="129"/>
    </location>
    <ligand>
        <name>a divalent metal cation</name>
        <dbReference type="ChEBI" id="CHEBI:60240"/>
        <label>2</label>
    </ligand>
</feature>
<dbReference type="SUPFAM" id="SSF51556">
    <property type="entry name" value="Metallo-dependent hydrolases"/>
    <property type="match status" value="1"/>
</dbReference>
<dbReference type="InterPro" id="IPR032466">
    <property type="entry name" value="Metal_Hydrolase"/>
</dbReference>
<name>H1DIN1_9BACT</name>
<dbReference type="NCBIfam" id="TIGR00010">
    <property type="entry name" value="YchF/TatD family DNA exonuclease"/>
    <property type="match status" value="1"/>
</dbReference>
<dbReference type="PIRSF" id="PIRSF005902">
    <property type="entry name" value="DNase_TatD"/>
    <property type="match status" value="1"/>
</dbReference>
<dbReference type="RefSeq" id="WP_009137407.1">
    <property type="nucleotide sequence ID" value="NZ_JH594596.1"/>
</dbReference>
<dbReference type="Gene3D" id="3.20.20.140">
    <property type="entry name" value="Metal-dependent hydrolases"/>
    <property type="match status" value="1"/>
</dbReference>
<comment type="similarity">
    <text evidence="1">Belongs to the metallo-dependent hydrolases superfamily. TatD-type hydrolase family.</text>
</comment>
<evidence type="ECO:0000256" key="1">
    <source>
        <dbReference type="ARBA" id="ARBA00009275"/>
    </source>
</evidence>
<dbReference type="GO" id="GO:0004536">
    <property type="term" value="F:DNA nuclease activity"/>
    <property type="evidence" value="ECO:0007669"/>
    <property type="project" value="InterPro"/>
</dbReference>
<feature type="binding site" evidence="4">
    <location>
        <position position="6"/>
    </location>
    <ligand>
        <name>a divalent metal cation</name>
        <dbReference type="ChEBI" id="CHEBI:60240"/>
        <label>1</label>
    </ligand>
</feature>
<protein>
    <submittedName>
        <fullName evidence="5">TatD family hydrolase</fullName>
    </submittedName>
</protein>
<evidence type="ECO:0000256" key="3">
    <source>
        <dbReference type="ARBA" id="ARBA00022801"/>
    </source>
</evidence>
<evidence type="ECO:0000256" key="4">
    <source>
        <dbReference type="PIRSR" id="PIRSR005902-1"/>
    </source>
</evidence>
<accession>H1DIN1</accession>
<dbReference type="Proteomes" id="UP000004892">
    <property type="component" value="Unassembled WGS sequence"/>
</dbReference>
<dbReference type="PANTHER" id="PTHR46124:SF4">
    <property type="entry name" value="HYDROLASE TATD"/>
    <property type="match status" value="1"/>
</dbReference>
<dbReference type="PATRIC" id="fig|742817.3.peg.2419"/>
<feature type="binding site" evidence="4">
    <location>
        <position position="8"/>
    </location>
    <ligand>
        <name>a divalent metal cation</name>
        <dbReference type="ChEBI" id="CHEBI:60240"/>
        <label>1</label>
    </ligand>
</feature>
<dbReference type="InterPro" id="IPR001130">
    <property type="entry name" value="TatD-like"/>
</dbReference>
<comment type="caution">
    <text evidence="5">The sequence shown here is derived from an EMBL/GenBank/DDBJ whole genome shotgun (WGS) entry which is preliminary data.</text>
</comment>
<keyword evidence="2 4" id="KW-0479">Metal-binding</keyword>
<reference evidence="5 6" key="1">
    <citation type="submission" date="2012-01" db="EMBL/GenBank/DDBJ databases">
        <title>The Genome Sequence of Odoribacter laneus YIT 12061.</title>
        <authorList>
            <consortium name="The Broad Institute Genome Sequencing Platform"/>
            <person name="Earl A."/>
            <person name="Ward D."/>
            <person name="Feldgarden M."/>
            <person name="Gevers D."/>
            <person name="Morotomi M."/>
            <person name="Young S.K."/>
            <person name="Zeng Q."/>
            <person name="Gargeya S."/>
            <person name="Fitzgerald M."/>
            <person name="Haas B."/>
            <person name="Abouelleil A."/>
            <person name="Alvarado L."/>
            <person name="Arachchi H.M."/>
            <person name="Berlin A."/>
            <person name="Chapman S.B."/>
            <person name="Gearin G."/>
            <person name="Goldberg J."/>
            <person name="Griggs A."/>
            <person name="Gujja S."/>
            <person name="Hansen M."/>
            <person name="Heiman D."/>
            <person name="Howarth C."/>
            <person name="Larimer J."/>
            <person name="Lui A."/>
            <person name="MacDonald P.J.P."/>
            <person name="McCowen C."/>
            <person name="Montmayeur A."/>
            <person name="Murphy C."/>
            <person name="Neiman D."/>
            <person name="Pearson M."/>
            <person name="Priest M."/>
            <person name="Roberts A."/>
            <person name="Saif S."/>
            <person name="Shea T."/>
            <person name="Sisk P."/>
            <person name="Stolte C."/>
            <person name="Sykes S."/>
            <person name="Wortman J."/>
            <person name="Nusbaum C."/>
            <person name="Birren B."/>
        </authorList>
    </citation>
    <scope>NUCLEOTIDE SEQUENCE [LARGE SCALE GENOMIC DNA]</scope>
    <source>
        <strain evidence="5 6">YIT 12061</strain>
    </source>
</reference>
<dbReference type="HOGENOM" id="CLU_031506_4_0_10"/>
<dbReference type="GO" id="GO:0016788">
    <property type="term" value="F:hydrolase activity, acting on ester bonds"/>
    <property type="evidence" value="ECO:0007669"/>
    <property type="project" value="InterPro"/>
</dbReference>
<proteinExistence type="inferred from homology"/>
<dbReference type="GO" id="GO:0046872">
    <property type="term" value="F:metal ion binding"/>
    <property type="evidence" value="ECO:0007669"/>
    <property type="project" value="UniProtKB-KW"/>
</dbReference>
<dbReference type="eggNOG" id="COG0084">
    <property type="taxonomic scope" value="Bacteria"/>
</dbReference>
<dbReference type="Pfam" id="PF01026">
    <property type="entry name" value="TatD_DNase"/>
    <property type="match status" value="1"/>
</dbReference>
<sequence>MYIDTHSHLYGEEFAADREEVIQRAKEARVEKIILPDIDSQTRSQMLELCDIYPDLLFPLIGLHPTSVQAEYKTELRKLEAQLGARKYYGIGECGIDLYWDKTYLKEQVKVFEYQLGIARELNLPVIIHARESLEVIFTSLKKYPYLKGIFHCFSGDINQAEQAIDRGFLLGIGGVVTFKNTQLDKVLLKTGLFSLVLETDSPYLAPVPYRGKRNESSYIPLIAQKIADILQEDIKKIEKITTQNAMNLFTLHPENASNRQYE</sequence>
<dbReference type="GO" id="GO:0005829">
    <property type="term" value="C:cytosol"/>
    <property type="evidence" value="ECO:0007669"/>
    <property type="project" value="TreeGrafter"/>
</dbReference>
<dbReference type="AlphaFoldDB" id="H1DIN1"/>
<keyword evidence="6" id="KW-1185">Reference proteome</keyword>
<dbReference type="EMBL" id="ADMC01000025">
    <property type="protein sequence ID" value="EHP46643.1"/>
    <property type="molecule type" value="Genomic_DNA"/>
</dbReference>
<dbReference type="CDD" id="cd01310">
    <property type="entry name" value="TatD_DNAse"/>
    <property type="match status" value="1"/>
</dbReference>
<feature type="binding site" evidence="4">
    <location>
        <position position="152"/>
    </location>
    <ligand>
        <name>a divalent metal cation</name>
        <dbReference type="ChEBI" id="CHEBI:60240"/>
        <label>2</label>
    </ligand>
</feature>
<feature type="binding site" evidence="4">
    <location>
        <position position="201"/>
    </location>
    <ligand>
        <name>a divalent metal cation</name>
        <dbReference type="ChEBI" id="CHEBI:60240"/>
        <label>1</label>
    </ligand>
</feature>
<evidence type="ECO:0000313" key="5">
    <source>
        <dbReference type="EMBL" id="EHP46643.1"/>
    </source>
</evidence>
<feature type="binding site" evidence="4">
    <location>
        <position position="93"/>
    </location>
    <ligand>
        <name>a divalent metal cation</name>
        <dbReference type="ChEBI" id="CHEBI:60240"/>
        <label>1</label>
    </ligand>
</feature>
<evidence type="ECO:0000313" key="6">
    <source>
        <dbReference type="Proteomes" id="UP000004892"/>
    </source>
</evidence>
<dbReference type="InterPro" id="IPR015991">
    <property type="entry name" value="TatD/YcfH-like"/>
</dbReference>
<keyword evidence="3 5" id="KW-0378">Hydrolase</keyword>
<dbReference type="GeneID" id="98069806"/>
<evidence type="ECO:0000256" key="2">
    <source>
        <dbReference type="ARBA" id="ARBA00022723"/>
    </source>
</evidence>
<dbReference type="FunFam" id="3.20.20.140:FF:000005">
    <property type="entry name" value="TatD family hydrolase"/>
    <property type="match status" value="1"/>
</dbReference>
<gene>
    <name evidence="5" type="ORF">HMPREF9449_02260</name>
</gene>
<dbReference type="STRING" id="742817.HMPREF9449_02260"/>
<organism evidence="5 6">
    <name type="scientific">Odoribacter laneus YIT 12061</name>
    <dbReference type="NCBI Taxonomy" id="742817"/>
    <lineage>
        <taxon>Bacteria</taxon>
        <taxon>Pseudomonadati</taxon>
        <taxon>Bacteroidota</taxon>
        <taxon>Bacteroidia</taxon>
        <taxon>Bacteroidales</taxon>
        <taxon>Odoribacteraceae</taxon>
        <taxon>Odoribacter</taxon>
    </lineage>
</organism>